<keyword evidence="9" id="KW-1185">Reference proteome</keyword>
<dbReference type="Gene3D" id="1.10.760.10">
    <property type="entry name" value="Cytochrome c-like domain"/>
    <property type="match status" value="2"/>
</dbReference>
<dbReference type="InterPro" id="IPR036909">
    <property type="entry name" value="Cyt_c-like_dom_sf"/>
</dbReference>
<dbReference type="Pfam" id="PF00034">
    <property type="entry name" value="Cytochrom_C"/>
    <property type="match status" value="2"/>
</dbReference>
<name>A0A917P536_9DEIO</name>
<evidence type="ECO:0000256" key="5">
    <source>
        <dbReference type="ARBA" id="ARBA00023004"/>
    </source>
</evidence>
<dbReference type="InterPro" id="IPR009056">
    <property type="entry name" value="Cyt_c-like_dom"/>
</dbReference>
<keyword evidence="5 6" id="KW-0408">Iron</keyword>
<dbReference type="SUPFAM" id="SSF46626">
    <property type="entry name" value="Cytochrome c"/>
    <property type="match status" value="2"/>
</dbReference>
<evidence type="ECO:0000256" key="3">
    <source>
        <dbReference type="ARBA" id="ARBA00022723"/>
    </source>
</evidence>
<comment type="caution">
    <text evidence="8">The sequence shown here is derived from an EMBL/GenBank/DDBJ whole genome shotgun (WGS) entry which is preliminary data.</text>
</comment>
<evidence type="ECO:0000313" key="9">
    <source>
        <dbReference type="Proteomes" id="UP000635726"/>
    </source>
</evidence>
<reference evidence="8" key="2">
    <citation type="submission" date="2020-09" db="EMBL/GenBank/DDBJ databases">
        <authorList>
            <person name="Sun Q."/>
            <person name="Ohkuma M."/>
        </authorList>
    </citation>
    <scope>NUCLEOTIDE SEQUENCE</scope>
    <source>
        <strain evidence="8">JCM 14371</strain>
    </source>
</reference>
<dbReference type="GO" id="GO:0009055">
    <property type="term" value="F:electron transfer activity"/>
    <property type="evidence" value="ECO:0007669"/>
    <property type="project" value="InterPro"/>
</dbReference>
<dbReference type="EMBL" id="BMOE01000001">
    <property type="protein sequence ID" value="GGJ62206.1"/>
    <property type="molecule type" value="Genomic_DNA"/>
</dbReference>
<keyword evidence="4" id="KW-0249">Electron transport</keyword>
<dbReference type="PROSITE" id="PS51007">
    <property type="entry name" value="CYTC"/>
    <property type="match status" value="2"/>
</dbReference>
<evidence type="ECO:0000256" key="4">
    <source>
        <dbReference type="ARBA" id="ARBA00022982"/>
    </source>
</evidence>
<gene>
    <name evidence="8" type="ORF">GCM10008939_02540</name>
</gene>
<dbReference type="PANTHER" id="PTHR33751:SF9">
    <property type="entry name" value="CYTOCHROME C4"/>
    <property type="match status" value="1"/>
</dbReference>
<dbReference type="GO" id="GO:0020037">
    <property type="term" value="F:heme binding"/>
    <property type="evidence" value="ECO:0007669"/>
    <property type="project" value="InterPro"/>
</dbReference>
<keyword evidence="3 6" id="KW-0479">Metal-binding</keyword>
<dbReference type="GO" id="GO:0046872">
    <property type="term" value="F:metal ion binding"/>
    <property type="evidence" value="ECO:0007669"/>
    <property type="project" value="UniProtKB-KW"/>
</dbReference>
<reference evidence="8" key="1">
    <citation type="journal article" date="2014" name="Int. J. Syst. Evol. Microbiol.">
        <title>Complete genome sequence of Corynebacterium casei LMG S-19264T (=DSM 44701T), isolated from a smear-ripened cheese.</title>
        <authorList>
            <consortium name="US DOE Joint Genome Institute (JGI-PGF)"/>
            <person name="Walter F."/>
            <person name="Albersmeier A."/>
            <person name="Kalinowski J."/>
            <person name="Ruckert C."/>
        </authorList>
    </citation>
    <scope>NUCLEOTIDE SEQUENCE</scope>
    <source>
        <strain evidence="8">JCM 14371</strain>
    </source>
</reference>
<organism evidence="8 9">
    <name type="scientific">Deinococcus aquiradiocola</name>
    <dbReference type="NCBI Taxonomy" id="393059"/>
    <lineage>
        <taxon>Bacteria</taxon>
        <taxon>Thermotogati</taxon>
        <taxon>Deinococcota</taxon>
        <taxon>Deinococci</taxon>
        <taxon>Deinococcales</taxon>
        <taxon>Deinococcaceae</taxon>
        <taxon>Deinococcus</taxon>
    </lineage>
</organism>
<evidence type="ECO:0000256" key="6">
    <source>
        <dbReference type="PROSITE-ProRule" id="PRU00433"/>
    </source>
</evidence>
<accession>A0A917P536</accession>
<evidence type="ECO:0000256" key="1">
    <source>
        <dbReference type="ARBA" id="ARBA00022448"/>
    </source>
</evidence>
<dbReference type="AlphaFoldDB" id="A0A917P536"/>
<proteinExistence type="predicted"/>
<evidence type="ECO:0000313" key="8">
    <source>
        <dbReference type="EMBL" id="GGJ62206.1"/>
    </source>
</evidence>
<evidence type="ECO:0000259" key="7">
    <source>
        <dbReference type="PROSITE" id="PS51007"/>
    </source>
</evidence>
<dbReference type="InterPro" id="IPR050597">
    <property type="entry name" value="Cytochrome_c_Oxidase_Subunit"/>
</dbReference>
<dbReference type="Proteomes" id="UP000635726">
    <property type="component" value="Unassembled WGS sequence"/>
</dbReference>
<keyword evidence="2 6" id="KW-0349">Heme</keyword>
<feature type="domain" description="Cytochrome c" evidence="7">
    <location>
        <begin position="49"/>
        <end position="127"/>
    </location>
</feature>
<sequence length="230" mass="23269">MGLGFGGVFAALTVGVLLTGVLPTGVLAQGTAPGGTAVPTLDPSKLPAGDAANGLKLSATCTGCHGPAGVSETAKFPRLAGQHASYLAPQLLILRAGIRPSQIMNRVAGKLSDQDIADLVAYFSAQKVGDAWAGQDAALVAEGAKLYGGGAPERNVIACVVCHGAAGQGVADVGIALVRHQSPEYAVEVMHEFQKLGTTGTPLSTAMYLEMKPLSDHELDALAAYLAALP</sequence>
<keyword evidence="1" id="KW-0813">Transport</keyword>
<protein>
    <submittedName>
        <fullName evidence="8">Cytochrome c</fullName>
    </submittedName>
</protein>
<feature type="domain" description="Cytochrome c" evidence="7">
    <location>
        <begin position="138"/>
        <end position="230"/>
    </location>
</feature>
<evidence type="ECO:0000256" key="2">
    <source>
        <dbReference type="ARBA" id="ARBA00022617"/>
    </source>
</evidence>
<dbReference type="PANTHER" id="PTHR33751">
    <property type="entry name" value="CBB3-TYPE CYTOCHROME C OXIDASE SUBUNIT FIXP"/>
    <property type="match status" value="1"/>
</dbReference>